<dbReference type="RefSeq" id="WP_082464480.1">
    <property type="nucleotide sequence ID" value="NZ_AZAC01000034.1"/>
</dbReference>
<evidence type="ECO:0000256" key="1">
    <source>
        <dbReference type="ARBA" id="ARBA00022490"/>
    </source>
</evidence>
<dbReference type="Pfam" id="PF04079">
    <property type="entry name" value="SMC_ScpB"/>
    <property type="match status" value="1"/>
</dbReference>
<accession>A0A0D2J1M7</accession>
<dbReference type="EMBL" id="AZAC01000034">
    <property type="protein sequence ID" value="KIX12114.1"/>
    <property type="molecule type" value="Genomic_DNA"/>
</dbReference>
<comment type="caution">
    <text evidence="6">The sequence shown here is derived from an EMBL/GenBank/DDBJ whole genome shotgun (WGS) entry which is preliminary data.</text>
</comment>
<dbReference type="PANTHER" id="PTHR34298">
    <property type="entry name" value="SEGREGATION AND CONDENSATION PROTEIN B"/>
    <property type="match status" value="1"/>
</dbReference>
<dbReference type="NCBIfam" id="TIGR00281">
    <property type="entry name" value="SMC-Scp complex subunit ScpB"/>
    <property type="match status" value="1"/>
</dbReference>
<name>A0A0D2J1M7_9BACT</name>
<sequence>MSLEMKQIIEGLLFVAESPMTIPQLARSLGREETTPIKEALGELLLEYEQMDRAFTLLEVAGGYAFRTKPELASWLRRSKRAPEARLSPAALETLAIVAYKQPVLKAEVERLRGVAVDGVLRMLMEKDLVKVAGRKDLPGRPLIYGTTKRFLEIFGLKDLKDLPTLEEMEALMGDLEPVVAQKAEGVLELPLQDHEEPEEPDMDDPDQGEELPETQETDTPKPGPYEPQV</sequence>
<feature type="compositionally biased region" description="Acidic residues" evidence="5">
    <location>
        <begin position="196"/>
        <end position="217"/>
    </location>
</feature>
<dbReference type="GO" id="GO:0051304">
    <property type="term" value="P:chromosome separation"/>
    <property type="evidence" value="ECO:0007669"/>
    <property type="project" value="InterPro"/>
</dbReference>
<keyword evidence="4" id="KW-0131">Cell cycle</keyword>
<dbReference type="Gene3D" id="1.10.10.10">
    <property type="entry name" value="Winged helix-like DNA-binding domain superfamily/Winged helix DNA-binding domain"/>
    <property type="match status" value="2"/>
</dbReference>
<dbReference type="Proteomes" id="UP000032233">
    <property type="component" value="Unassembled WGS sequence"/>
</dbReference>
<dbReference type="InterPro" id="IPR036388">
    <property type="entry name" value="WH-like_DNA-bd_sf"/>
</dbReference>
<feature type="region of interest" description="Disordered" evidence="5">
    <location>
        <begin position="184"/>
        <end position="230"/>
    </location>
</feature>
<evidence type="ECO:0000256" key="4">
    <source>
        <dbReference type="ARBA" id="ARBA00023306"/>
    </source>
</evidence>
<protein>
    <submittedName>
        <fullName evidence="6">Segregation and condensation protein B</fullName>
    </submittedName>
</protein>
<evidence type="ECO:0000256" key="2">
    <source>
        <dbReference type="ARBA" id="ARBA00022618"/>
    </source>
</evidence>
<evidence type="ECO:0000256" key="3">
    <source>
        <dbReference type="ARBA" id="ARBA00022829"/>
    </source>
</evidence>
<organism evidence="6 7">
    <name type="scientific">Dethiosulfatarculus sandiegensis</name>
    <dbReference type="NCBI Taxonomy" id="1429043"/>
    <lineage>
        <taxon>Bacteria</taxon>
        <taxon>Pseudomonadati</taxon>
        <taxon>Thermodesulfobacteriota</taxon>
        <taxon>Desulfarculia</taxon>
        <taxon>Desulfarculales</taxon>
        <taxon>Desulfarculaceae</taxon>
        <taxon>Dethiosulfatarculus</taxon>
    </lineage>
</organism>
<evidence type="ECO:0000313" key="6">
    <source>
        <dbReference type="EMBL" id="KIX12114.1"/>
    </source>
</evidence>
<gene>
    <name evidence="6" type="ORF">X474_20125</name>
</gene>
<dbReference type="InterPro" id="IPR005234">
    <property type="entry name" value="ScpB_csome_segregation"/>
</dbReference>
<dbReference type="InterPro" id="IPR036390">
    <property type="entry name" value="WH_DNA-bd_sf"/>
</dbReference>
<proteinExistence type="predicted"/>
<dbReference type="AlphaFoldDB" id="A0A0D2J1M7"/>
<dbReference type="PATRIC" id="fig|1429043.3.peg.4267"/>
<keyword evidence="2" id="KW-0132">Cell division</keyword>
<dbReference type="PANTHER" id="PTHR34298:SF2">
    <property type="entry name" value="SEGREGATION AND CONDENSATION PROTEIN B"/>
    <property type="match status" value="1"/>
</dbReference>
<reference evidence="6 7" key="1">
    <citation type="submission" date="2013-11" db="EMBL/GenBank/DDBJ databases">
        <title>Metagenomic analysis of a methanogenic consortium involved in long chain n-alkane degradation.</title>
        <authorList>
            <person name="Davidova I.A."/>
            <person name="Callaghan A.V."/>
            <person name="Wawrik B."/>
            <person name="Pruitt S."/>
            <person name="Marks C."/>
            <person name="Duncan K.E."/>
            <person name="Suflita J.M."/>
        </authorList>
    </citation>
    <scope>NUCLEOTIDE SEQUENCE [LARGE SCALE GENOMIC DNA]</scope>
    <source>
        <strain evidence="6 7">SPR</strain>
    </source>
</reference>
<dbReference type="OrthoDB" id="9806226at2"/>
<evidence type="ECO:0000313" key="7">
    <source>
        <dbReference type="Proteomes" id="UP000032233"/>
    </source>
</evidence>
<dbReference type="STRING" id="1429043.X474_20125"/>
<keyword evidence="3" id="KW-0159">Chromosome partition</keyword>
<keyword evidence="7" id="KW-1185">Reference proteome</keyword>
<evidence type="ECO:0000256" key="5">
    <source>
        <dbReference type="SAM" id="MobiDB-lite"/>
    </source>
</evidence>
<keyword evidence="1" id="KW-0963">Cytoplasm</keyword>
<dbReference type="SUPFAM" id="SSF46785">
    <property type="entry name" value="Winged helix' DNA-binding domain"/>
    <property type="match status" value="2"/>
</dbReference>
<dbReference type="GO" id="GO:0051301">
    <property type="term" value="P:cell division"/>
    <property type="evidence" value="ECO:0007669"/>
    <property type="project" value="UniProtKB-KW"/>
</dbReference>
<dbReference type="InParanoid" id="A0A0D2J1M7"/>